<dbReference type="Proteomes" id="UP000198757">
    <property type="component" value="Unassembled WGS sequence"/>
</dbReference>
<evidence type="ECO:0000313" key="2">
    <source>
        <dbReference type="Proteomes" id="UP000198757"/>
    </source>
</evidence>
<dbReference type="STRING" id="1285928.SAMN04487894_12224"/>
<sequence length="63" mass="7749">MNNWCDLYIQTRFNDSVRDRKKLKDELLSKKIGSFTRRNPSFTPFLWYFTTNHLTDSATRYYF</sequence>
<protein>
    <submittedName>
        <fullName evidence="1">Uncharacterized protein</fullName>
    </submittedName>
</protein>
<organism evidence="1 2">
    <name type="scientific">Niabella drilacis (strain DSM 25811 / CCM 8410 / CCUG 62505 / LMG 26954 / E90)</name>
    <dbReference type="NCBI Taxonomy" id="1285928"/>
    <lineage>
        <taxon>Bacteria</taxon>
        <taxon>Pseudomonadati</taxon>
        <taxon>Bacteroidota</taxon>
        <taxon>Chitinophagia</taxon>
        <taxon>Chitinophagales</taxon>
        <taxon>Chitinophagaceae</taxon>
        <taxon>Niabella</taxon>
    </lineage>
</organism>
<accession>A0A1G7AAQ3</accession>
<keyword evidence="2" id="KW-1185">Reference proteome</keyword>
<dbReference type="AlphaFoldDB" id="A0A1G7AAQ3"/>
<evidence type="ECO:0000313" key="1">
    <source>
        <dbReference type="EMBL" id="SDE11871.1"/>
    </source>
</evidence>
<gene>
    <name evidence="1" type="ORF">SAMN04487894_12224</name>
</gene>
<proteinExistence type="predicted"/>
<reference evidence="2" key="1">
    <citation type="submission" date="2016-10" db="EMBL/GenBank/DDBJ databases">
        <authorList>
            <person name="Varghese N."/>
            <person name="Submissions S."/>
        </authorList>
    </citation>
    <scope>NUCLEOTIDE SEQUENCE [LARGE SCALE GENOMIC DNA]</scope>
    <source>
        <strain evidence="2">DSM 25811 / CCM 8410 / LMG 26954 / E90</strain>
    </source>
</reference>
<dbReference type="EMBL" id="FMZO01000022">
    <property type="protein sequence ID" value="SDE11871.1"/>
    <property type="molecule type" value="Genomic_DNA"/>
</dbReference>
<name>A0A1G7AAQ3_NIADE</name>